<dbReference type="PANTHER" id="PTHR42879:SF6">
    <property type="entry name" value="NADPH-DEPENDENT REDUCTASE BACG"/>
    <property type="match status" value="1"/>
</dbReference>
<dbReference type="Pfam" id="PF13561">
    <property type="entry name" value="adh_short_C2"/>
    <property type="match status" value="1"/>
</dbReference>
<keyword evidence="3" id="KW-1185">Reference proteome</keyword>
<protein>
    <submittedName>
        <fullName evidence="2">3-oxoacyl-[acyl-carrier protein] reductase</fullName>
    </submittedName>
</protein>
<evidence type="ECO:0000313" key="3">
    <source>
        <dbReference type="Proteomes" id="UP000198393"/>
    </source>
</evidence>
<sequence>MDLDLKGRRALVCGSSQGMGFAIAKELSQMGARVTLFARNEASLKKALSELAPGDHDYLVADFDDLQAVENAVDAGLAKASYQILINNSGGPAPGPLSEASLSDFETAMNRHLHVSHTLVQKLLGGMKEAGYGRIINIISTSVKVPIPGLGVSNTVRGAMASWSKTLANELGQYGITVNNILPGFINTARIDSLIAGKSQKLGKSEEEVEKGMKSTIPAGRFGEPEEIAAYAGLLCSKSGAYINGTSLRIDGGRTGSI</sequence>
<reference evidence="2 3" key="1">
    <citation type="submission" date="2017-06" db="EMBL/GenBank/DDBJ databases">
        <authorList>
            <person name="Kim H.J."/>
            <person name="Triplett B.A."/>
        </authorList>
    </citation>
    <scope>NUCLEOTIDE SEQUENCE [LARGE SCALE GENOMIC DNA]</scope>
    <source>
        <strain evidence="2 3">DSM 19307</strain>
    </source>
</reference>
<dbReference type="InterPro" id="IPR050259">
    <property type="entry name" value="SDR"/>
</dbReference>
<evidence type="ECO:0000256" key="1">
    <source>
        <dbReference type="ARBA" id="ARBA00006484"/>
    </source>
</evidence>
<dbReference type="PANTHER" id="PTHR42879">
    <property type="entry name" value="3-OXOACYL-(ACYL-CARRIER-PROTEIN) REDUCTASE"/>
    <property type="match status" value="1"/>
</dbReference>
<dbReference type="SUPFAM" id="SSF51735">
    <property type="entry name" value="NAD(P)-binding Rossmann-fold domains"/>
    <property type="match status" value="1"/>
</dbReference>
<gene>
    <name evidence="2" type="ORF">SAMN05421640_1735</name>
</gene>
<dbReference type="RefSeq" id="WP_089356480.1">
    <property type="nucleotide sequence ID" value="NZ_FZPD01000003.1"/>
</dbReference>
<dbReference type="InterPro" id="IPR002347">
    <property type="entry name" value="SDR_fam"/>
</dbReference>
<accession>A0A239IM92</accession>
<dbReference type="InterPro" id="IPR036291">
    <property type="entry name" value="NAD(P)-bd_dom_sf"/>
</dbReference>
<comment type="similarity">
    <text evidence="1">Belongs to the short-chain dehydrogenases/reductases (SDR) family.</text>
</comment>
<proteinExistence type="inferred from homology"/>
<dbReference type="OrthoDB" id="9804774at2"/>
<name>A0A239IM92_EKHLU</name>
<dbReference type="PRINTS" id="PR00081">
    <property type="entry name" value="GDHRDH"/>
</dbReference>
<organism evidence="2 3">
    <name type="scientific">Ekhidna lutea</name>
    <dbReference type="NCBI Taxonomy" id="447679"/>
    <lineage>
        <taxon>Bacteria</taxon>
        <taxon>Pseudomonadati</taxon>
        <taxon>Bacteroidota</taxon>
        <taxon>Cytophagia</taxon>
        <taxon>Cytophagales</taxon>
        <taxon>Reichenbachiellaceae</taxon>
        <taxon>Ekhidna</taxon>
    </lineage>
</organism>
<dbReference type="EMBL" id="FZPD01000003">
    <property type="protein sequence ID" value="SNS94790.1"/>
    <property type="molecule type" value="Genomic_DNA"/>
</dbReference>
<evidence type="ECO:0000313" key="2">
    <source>
        <dbReference type="EMBL" id="SNS94790.1"/>
    </source>
</evidence>
<dbReference type="Proteomes" id="UP000198393">
    <property type="component" value="Unassembled WGS sequence"/>
</dbReference>
<dbReference type="Gene3D" id="3.40.50.720">
    <property type="entry name" value="NAD(P)-binding Rossmann-like Domain"/>
    <property type="match status" value="1"/>
</dbReference>
<dbReference type="AlphaFoldDB" id="A0A239IM92"/>